<keyword evidence="5" id="KW-1185">Reference proteome</keyword>
<dbReference type="GO" id="GO:0016586">
    <property type="term" value="C:RSC-type complex"/>
    <property type="evidence" value="ECO:0007669"/>
    <property type="project" value="TreeGrafter"/>
</dbReference>
<gene>
    <name evidence="4" type="ORF">AARAC_006248</name>
</gene>
<keyword evidence="1" id="KW-0805">Transcription regulation</keyword>
<feature type="region of interest" description="Disordered" evidence="3">
    <location>
        <begin position="378"/>
        <end position="404"/>
    </location>
</feature>
<dbReference type="InterPro" id="IPR013933">
    <property type="entry name" value="CRC_Rsc7/Swp82"/>
</dbReference>
<feature type="compositionally biased region" description="Acidic residues" evidence="3">
    <location>
        <begin position="57"/>
        <end position="69"/>
    </location>
</feature>
<sequence length="514" mass="57175">MARKLRAAAQAAQQSLRNAPPPLPDASDEEMAEAPQSRGSSPAIEDPGDASDKDPDVVPEPDPPQEDEPAAVTNPPSRGDTPTRGRVSAIPRKRRIGRPPKNRPPDWDLPDDGTAPPPIHVSTPVKRRRGRPAASGGRWARNRGPSHVTQVPIDKEGNMMDVIDDEVALPDDPEGETKVDKNGVLKGDREYRVRTFTILNRGEKHYMLSTEPARCIGFRDSYLFFQKHKLLYKIIIDDDAKRDLIEREIIPHSYKGRAIGVVTARSVFREFGAKSSSVYHTQAPSVPLPTGKAVDSKKRKVTVTGDNWMLEHAREASHYNSILSNVRRENLGGVYDIHTNAMQYPKIMQPSHARWERLPPPDPRIATRLTKEMSTLSLTNGAEEEEEPATESDAQDEKTTEETTNDSIFSTIPYAFSRRFAIHDVHYETPPYSNMGIPGPDGDVHDLGSNGIISTANLSYPEFVSPEILAELPADCKEALVEAAAREWEWKSKWHSEVGDGARTTPLKSYAWFP</sequence>
<evidence type="ECO:0000256" key="3">
    <source>
        <dbReference type="SAM" id="MobiDB-lite"/>
    </source>
</evidence>
<reference evidence="4 5" key="1">
    <citation type="submission" date="2017-05" db="EMBL/GenBank/DDBJ databases">
        <title>Genome sequence for an aflatoxigenic pathogen of Argentinian peanut, Aspergillus arachidicola.</title>
        <authorList>
            <person name="Moore G."/>
            <person name="Beltz S.B."/>
            <person name="Mack B.M."/>
        </authorList>
    </citation>
    <scope>NUCLEOTIDE SEQUENCE [LARGE SCALE GENOMIC DNA]</scope>
    <source>
        <strain evidence="4 5">CBS 117610</strain>
    </source>
</reference>
<accession>A0A2G7FKC9</accession>
<feature type="compositionally biased region" description="Basic residues" evidence="3">
    <location>
        <begin position="91"/>
        <end position="101"/>
    </location>
</feature>
<dbReference type="PANTHER" id="PTHR22597">
    <property type="entry name" value="POLYCOMB GROUP PROTEIN"/>
    <property type="match status" value="1"/>
</dbReference>
<feature type="region of interest" description="Disordered" evidence="3">
    <location>
        <begin position="1"/>
        <end position="149"/>
    </location>
</feature>
<dbReference type="Pfam" id="PF08624">
    <property type="entry name" value="CRC_subunit"/>
    <property type="match status" value="1"/>
</dbReference>
<dbReference type="GO" id="GO:0031490">
    <property type="term" value="F:chromatin DNA binding"/>
    <property type="evidence" value="ECO:0007669"/>
    <property type="project" value="TreeGrafter"/>
</dbReference>
<evidence type="ECO:0000256" key="2">
    <source>
        <dbReference type="ARBA" id="ARBA00023163"/>
    </source>
</evidence>
<evidence type="ECO:0000256" key="1">
    <source>
        <dbReference type="ARBA" id="ARBA00023015"/>
    </source>
</evidence>
<dbReference type="PANTHER" id="PTHR22597:SF3">
    <property type="entry name" value="CHROMATIN STRUCTURE-REMODELING COMPLEX SUBUNIT RSC7"/>
    <property type="match status" value="1"/>
</dbReference>
<dbReference type="STRING" id="656916.A0A2G7FKC9"/>
<feature type="compositionally biased region" description="Acidic residues" evidence="3">
    <location>
        <begin position="382"/>
        <end position="394"/>
    </location>
</feature>
<proteinExistence type="predicted"/>
<dbReference type="EMBL" id="NEXV01000626">
    <property type="protein sequence ID" value="PIG80251.1"/>
    <property type="molecule type" value="Genomic_DNA"/>
</dbReference>
<dbReference type="AlphaFoldDB" id="A0A2G7FKC9"/>
<keyword evidence="2" id="KW-0804">Transcription</keyword>
<comment type="caution">
    <text evidence="4">The sequence shown here is derived from an EMBL/GenBank/DDBJ whole genome shotgun (WGS) entry which is preliminary data.</text>
</comment>
<dbReference type="Proteomes" id="UP000231358">
    <property type="component" value="Unassembled WGS sequence"/>
</dbReference>
<organism evidence="4 5">
    <name type="scientific">Aspergillus arachidicola</name>
    <dbReference type="NCBI Taxonomy" id="656916"/>
    <lineage>
        <taxon>Eukaryota</taxon>
        <taxon>Fungi</taxon>
        <taxon>Dikarya</taxon>
        <taxon>Ascomycota</taxon>
        <taxon>Pezizomycotina</taxon>
        <taxon>Eurotiomycetes</taxon>
        <taxon>Eurotiomycetidae</taxon>
        <taxon>Eurotiales</taxon>
        <taxon>Aspergillaceae</taxon>
        <taxon>Aspergillus</taxon>
        <taxon>Aspergillus subgen. Circumdati</taxon>
    </lineage>
</organism>
<evidence type="ECO:0000313" key="4">
    <source>
        <dbReference type="EMBL" id="PIG80251.1"/>
    </source>
</evidence>
<evidence type="ECO:0000313" key="5">
    <source>
        <dbReference type="Proteomes" id="UP000231358"/>
    </source>
</evidence>
<protein>
    <submittedName>
        <fullName evidence="4">Nuclear localization protein NPL6</fullName>
    </submittedName>
</protein>
<name>A0A2G7FKC9_9EURO</name>